<dbReference type="CDD" id="cd00887">
    <property type="entry name" value="MoeA"/>
    <property type="match status" value="1"/>
</dbReference>
<dbReference type="InterPro" id="IPR001453">
    <property type="entry name" value="MoaB/Mog_dom"/>
</dbReference>
<evidence type="ECO:0000256" key="2">
    <source>
        <dbReference type="ARBA" id="ARBA00005046"/>
    </source>
</evidence>
<evidence type="ECO:0000256" key="3">
    <source>
        <dbReference type="ARBA" id="ARBA00010763"/>
    </source>
</evidence>
<dbReference type="STRING" id="536019.Mesop_5505"/>
<comment type="pathway">
    <text evidence="2 6">Cofactor biosynthesis; molybdopterin biosynthesis.</text>
</comment>
<keyword evidence="6" id="KW-0500">Molybdenum</keyword>
<dbReference type="Pfam" id="PF03454">
    <property type="entry name" value="MoeA_C"/>
    <property type="match status" value="1"/>
</dbReference>
<evidence type="ECO:0000313" key="9">
    <source>
        <dbReference type="Proteomes" id="UP000001623"/>
    </source>
</evidence>
<dbReference type="SUPFAM" id="SSF53218">
    <property type="entry name" value="Molybdenum cofactor biosynthesis proteins"/>
    <property type="match status" value="1"/>
</dbReference>
<keyword evidence="6" id="KW-0808">Transferase</keyword>
<sequence>MFHTTPSFLDADSGERGKEAIPFDVAVAKAAALAQPTQFWERLSLADALGRLCAVAIGSTIALPQFDNSAMDGFAVRTSDLVGDGPWALRVAERVVAGDVRFHVHPDTGMAIRIFSGAPVPRGFDAVVMQEQCERFGDTVTVFEQPLPGRHVRLAGEDVIPGSVLVEQGKALSSRDLTLLAAVDAVDVVVLKKLRVGLLCTGSELTEPGQSLEHGKIYNSNRVMLQSLLAACPWADIIDFGTVPDNQDLIADVVARAVSSCDALVTTGGVSAGEEDHIAAAVLRQGASLDVVEVAMRPGKPLKVGKIDDMLFAGLPGTPNAALITFRQIVLPALRRLAGIAEIQSQWFSAVAGFSCKKRQGRAEFVPVRISGRTVTGEPVIKLLERGSSANLMAIALADGIAVLPAVAAEITLNMPLRYEPF</sequence>
<dbReference type="PANTHER" id="PTHR10192:SF5">
    <property type="entry name" value="GEPHYRIN"/>
    <property type="match status" value="1"/>
</dbReference>
<dbReference type="SUPFAM" id="SSF63867">
    <property type="entry name" value="MoeA C-terminal domain-like"/>
    <property type="match status" value="1"/>
</dbReference>
<dbReference type="HOGENOM" id="CLU_010186_7_0_5"/>
<evidence type="ECO:0000256" key="6">
    <source>
        <dbReference type="RuleBase" id="RU365090"/>
    </source>
</evidence>
<dbReference type="GO" id="GO:0005829">
    <property type="term" value="C:cytosol"/>
    <property type="evidence" value="ECO:0007669"/>
    <property type="project" value="TreeGrafter"/>
</dbReference>
<dbReference type="NCBIfam" id="NF045515">
    <property type="entry name" value="Glp_gephyrin"/>
    <property type="match status" value="1"/>
</dbReference>
<dbReference type="InterPro" id="IPR036135">
    <property type="entry name" value="MoeA_linker/N_sf"/>
</dbReference>
<dbReference type="AlphaFoldDB" id="F7YAU2"/>
<dbReference type="SMART" id="SM00852">
    <property type="entry name" value="MoCF_biosynth"/>
    <property type="match status" value="1"/>
</dbReference>
<proteinExistence type="inferred from homology"/>
<dbReference type="Proteomes" id="UP000001623">
    <property type="component" value="Chromosome"/>
</dbReference>
<dbReference type="Gene3D" id="3.90.105.10">
    <property type="entry name" value="Molybdopterin biosynthesis moea protein, domain 2"/>
    <property type="match status" value="1"/>
</dbReference>
<dbReference type="UniPathway" id="UPA00344"/>
<dbReference type="GO" id="GO:0061599">
    <property type="term" value="F:molybdopterin molybdotransferase activity"/>
    <property type="evidence" value="ECO:0007669"/>
    <property type="project" value="UniProtKB-UniRule"/>
</dbReference>
<dbReference type="InterPro" id="IPR008284">
    <property type="entry name" value="MoCF_biosynth_CS"/>
</dbReference>
<dbReference type="Gene3D" id="2.170.190.11">
    <property type="entry name" value="Molybdopterin biosynthesis moea protein, domain 3"/>
    <property type="match status" value="1"/>
</dbReference>
<comment type="similarity">
    <text evidence="3 6">Belongs to the MoeA family.</text>
</comment>
<comment type="function">
    <text evidence="1 6">Catalyzes the insertion of molybdate into adenylated molybdopterin with the concomitant release of AMP.</text>
</comment>
<dbReference type="EC" id="2.10.1.1" evidence="6"/>
<gene>
    <name evidence="8" type="ordered locus">Mesop_5505</name>
</gene>
<keyword evidence="4 6" id="KW-0501">Molybdenum cofactor biosynthesis</keyword>
<evidence type="ECO:0000259" key="7">
    <source>
        <dbReference type="SMART" id="SM00852"/>
    </source>
</evidence>
<feature type="domain" description="MoaB/Mog" evidence="7">
    <location>
        <begin position="197"/>
        <end position="336"/>
    </location>
</feature>
<dbReference type="PROSITE" id="PS01079">
    <property type="entry name" value="MOCF_BIOSYNTHESIS_2"/>
    <property type="match status" value="1"/>
</dbReference>
<dbReference type="RefSeq" id="WP_013896555.1">
    <property type="nucleotide sequence ID" value="NC_015675.1"/>
</dbReference>
<dbReference type="Gene3D" id="3.40.980.10">
    <property type="entry name" value="MoaB/Mog-like domain"/>
    <property type="match status" value="1"/>
</dbReference>
<protein>
    <recommendedName>
        <fullName evidence="6">Molybdopterin molybdenumtransferase</fullName>
        <ecNumber evidence="6">2.10.1.1</ecNumber>
    </recommendedName>
</protein>
<dbReference type="InterPro" id="IPR036688">
    <property type="entry name" value="MoeA_C_domain_IV_sf"/>
</dbReference>
<dbReference type="GO" id="GO:0006777">
    <property type="term" value="P:Mo-molybdopterin cofactor biosynthetic process"/>
    <property type="evidence" value="ECO:0007669"/>
    <property type="project" value="UniProtKB-UniRule"/>
</dbReference>
<dbReference type="Pfam" id="PF03453">
    <property type="entry name" value="MoeA_N"/>
    <property type="match status" value="1"/>
</dbReference>
<dbReference type="PANTHER" id="PTHR10192">
    <property type="entry name" value="MOLYBDOPTERIN BIOSYNTHESIS PROTEIN"/>
    <property type="match status" value="1"/>
</dbReference>
<dbReference type="InterPro" id="IPR005111">
    <property type="entry name" value="MoeA_C_domain_IV"/>
</dbReference>
<accession>F7YAU2</accession>
<organism evidence="8 9">
    <name type="scientific">Mesorhizobium opportunistum (strain LMG 24607 / HAMBI 3007 / WSM2075)</name>
    <dbReference type="NCBI Taxonomy" id="536019"/>
    <lineage>
        <taxon>Bacteria</taxon>
        <taxon>Pseudomonadati</taxon>
        <taxon>Pseudomonadota</taxon>
        <taxon>Alphaproteobacteria</taxon>
        <taxon>Hyphomicrobiales</taxon>
        <taxon>Phyllobacteriaceae</taxon>
        <taxon>Mesorhizobium</taxon>
    </lineage>
</organism>
<dbReference type="Pfam" id="PF00994">
    <property type="entry name" value="MoCF_biosynth"/>
    <property type="match status" value="1"/>
</dbReference>
<evidence type="ECO:0000256" key="4">
    <source>
        <dbReference type="ARBA" id="ARBA00023150"/>
    </source>
</evidence>
<dbReference type="EMBL" id="CP002279">
    <property type="protein sequence ID" value="AEH89918.1"/>
    <property type="molecule type" value="Genomic_DNA"/>
</dbReference>
<keyword evidence="6" id="KW-0460">Magnesium</keyword>
<dbReference type="InterPro" id="IPR038987">
    <property type="entry name" value="MoeA-like"/>
</dbReference>
<comment type="catalytic activity">
    <reaction evidence="5">
        <text>adenylyl-molybdopterin + molybdate = Mo-molybdopterin + AMP + H(+)</text>
        <dbReference type="Rhea" id="RHEA:35047"/>
        <dbReference type="ChEBI" id="CHEBI:15378"/>
        <dbReference type="ChEBI" id="CHEBI:36264"/>
        <dbReference type="ChEBI" id="CHEBI:62727"/>
        <dbReference type="ChEBI" id="CHEBI:71302"/>
        <dbReference type="ChEBI" id="CHEBI:456215"/>
        <dbReference type="EC" id="2.10.1.1"/>
    </reaction>
</comment>
<evidence type="ECO:0000313" key="8">
    <source>
        <dbReference type="EMBL" id="AEH89918.1"/>
    </source>
</evidence>
<reference evidence="8 9" key="1">
    <citation type="submission" date="2010-10" db="EMBL/GenBank/DDBJ databases">
        <title>Complete sequence of Mesorhizobium opportunistum WSM2075.</title>
        <authorList>
            <consortium name="US DOE Joint Genome Institute"/>
            <person name="Lucas S."/>
            <person name="Copeland A."/>
            <person name="Lapidus A."/>
            <person name="Cheng J.-F."/>
            <person name="Bruce D."/>
            <person name="Goodwin L."/>
            <person name="Pitluck S."/>
            <person name="Chertkov O."/>
            <person name="Misra M."/>
            <person name="Detter J.C."/>
            <person name="Han C."/>
            <person name="Tapia R."/>
            <person name="Land M."/>
            <person name="Hauser L."/>
            <person name="Kyrpides N."/>
            <person name="Ovchinnikova G."/>
            <person name="Mavrommatis K.M."/>
            <person name="Tiwari R.P."/>
            <person name="Howieson J.G."/>
            <person name="O'Hara G.W."/>
            <person name="Nandasena K.G."/>
            <person name="Woyke T."/>
        </authorList>
    </citation>
    <scope>NUCLEOTIDE SEQUENCE [LARGE SCALE GENOMIC DNA]</scope>
    <source>
        <strain evidence="9">LMG 24607 / HAMBI 3007 / WSM2075</strain>
    </source>
</reference>
<dbReference type="eggNOG" id="COG0303">
    <property type="taxonomic scope" value="Bacteria"/>
</dbReference>
<dbReference type="Gene3D" id="2.40.340.10">
    <property type="entry name" value="MoeA, C-terminal, domain IV"/>
    <property type="match status" value="1"/>
</dbReference>
<name>F7YAU2_MESOW</name>
<dbReference type="InterPro" id="IPR005110">
    <property type="entry name" value="MoeA_linker/N"/>
</dbReference>
<dbReference type="InterPro" id="IPR036425">
    <property type="entry name" value="MoaB/Mog-like_dom_sf"/>
</dbReference>
<dbReference type="SUPFAM" id="SSF63882">
    <property type="entry name" value="MoeA N-terminal region -like"/>
    <property type="match status" value="1"/>
</dbReference>
<dbReference type="NCBIfam" id="TIGR00177">
    <property type="entry name" value="molyb_syn"/>
    <property type="match status" value="1"/>
</dbReference>
<evidence type="ECO:0000256" key="5">
    <source>
        <dbReference type="ARBA" id="ARBA00047317"/>
    </source>
</evidence>
<dbReference type="GO" id="GO:0046872">
    <property type="term" value="F:metal ion binding"/>
    <property type="evidence" value="ECO:0007669"/>
    <property type="project" value="UniProtKB-UniRule"/>
</dbReference>
<dbReference type="KEGG" id="mop:Mesop_5505"/>
<comment type="cofactor">
    <cofactor evidence="6">
        <name>Mg(2+)</name>
        <dbReference type="ChEBI" id="CHEBI:18420"/>
    </cofactor>
</comment>
<keyword evidence="6" id="KW-0479">Metal-binding</keyword>
<evidence type="ECO:0000256" key="1">
    <source>
        <dbReference type="ARBA" id="ARBA00002901"/>
    </source>
</evidence>